<evidence type="ECO:0000256" key="1">
    <source>
        <dbReference type="SAM" id="Coils"/>
    </source>
</evidence>
<dbReference type="EMBL" id="BRYA01000192">
    <property type="protein sequence ID" value="GMI43398.1"/>
    <property type="molecule type" value="Genomic_DNA"/>
</dbReference>
<organism evidence="4 5">
    <name type="scientific">Triparma columacea</name>
    <dbReference type="NCBI Taxonomy" id="722753"/>
    <lineage>
        <taxon>Eukaryota</taxon>
        <taxon>Sar</taxon>
        <taxon>Stramenopiles</taxon>
        <taxon>Ochrophyta</taxon>
        <taxon>Bolidophyceae</taxon>
        <taxon>Parmales</taxon>
        <taxon>Triparmaceae</taxon>
        <taxon>Triparma</taxon>
    </lineage>
</organism>
<feature type="coiled-coil region" evidence="1">
    <location>
        <begin position="140"/>
        <end position="198"/>
    </location>
</feature>
<protein>
    <submittedName>
        <fullName evidence="4">Uncharacterized protein</fullName>
    </submittedName>
</protein>
<feature type="chain" id="PRO_5040740096" evidence="3">
    <location>
        <begin position="21"/>
        <end position="416"/>
    </location>
</feature>
<sequence length="416" mass="44570">MAALASLSGLALKLASTTSADTFDLANTPASAISDSVEKGFAAEFDAVLRITLVVGGGKLCRGKYDQDAFKAVRSALQSCGYLQDTEGGNEMEGGAFKSHHDTGKNLKTVVSSPSNLVAVASLPTFRLMVASKAPTWSEKKAMIAAIEEVEEEVGKVEAKVLKGETVGGGEEKLYSSVESLEEKKDELKKMMASHVEEGTLTRREKEVLLGQVESKIGTAEENLKGADGKKKDKIEEVMKKLKARKELIEGAKINWSPPLKAQPQIDKLRKELIPLMKIEEKAKGRLMNLKETEAMGQMEEIRKHIDALEEGSSGWFESVEEWTDRVMKGRKVWEDIISKRKAKKESGGGGGGGGKYVAKQTTGTSWVTPGRGGGAKGRKVVGGVRGGGAAGGGAAKKKGSLFQQMMEDSSDEDSD</sequence>
<name>A0A9W7LBF1_9STRA</name>
<keyword evidence="5" id="KW-1185">Reference proteome</keyword>
<feature type="compositionally biased region" description="Gly residues" evidence="2">
    <location>
        <begin position="384"/>
        <end position="395"/>
    </location>
</feature>
<evidence type="ECO:0000256" key="2">
    <source>
        <dbReference type="SAM" id="MobiDB-lite"/>
    </source>
</evidence>
<evidence type="ECO:0000313" key="5">
    <source>
        <dbReference type="Proteomes" id="UP001165065"/>
    </source>
</evidence>
<dbReference type="OrthoDB" id="496479at2759"/>
<accession>A0A9W7LBF1</accession>
<keyword evidence="1" id="KW-0175">Coiled coil</keyword>
<dbReference type="AlphaFoldDB" id="A0A9W7LBF1"/>
<gene>
    <name evidence="4" type="ORF">TrCOL_g9687</name>
</gene>
<reference evidence="5" key="1">
    <citation type="journal article" date="2023" name="Commun. Biol.">
        <title>Genome analysis of Parmales, the sister group of diatoms, reveals the evolutionary specialization of diatoms from phago-mixotrophs to photoautotrophs.</title>
        <authorList>
            <person name="Ban H."/>
            <person name="Sato S."/>
            <person name="Yoshikawa S."/>
            <person name="Yamada K."/>
            <person name="Nakamura Y."/>
            <person name="Ichinomiya M."/>
            <person name="Sato N."/>
            <person name="Blanc-Mathieu R."/>
            <person name="Endo H."/>
            <person name="Kuwata A."/>
            <person name="Ogata H."/>
        </authorList>
    </citation>
    <scope>NUCLEOTIDE SEQUENCE [LARGE SCALE GENOMIC DNA]</scope>
</reference>
<proteinExistence type="predicted"/>
<dbReference type="Proteomes" id="UP001165065">
    <property type="component" value="Unassembled WGS sequence"/>
</dbReference>
<feature type="signal peptide" evidence="3">
    <location>
        <begin position="1"/>
        <end position="20"/>
    </location>
</feature>
<comment type="caution">
    <text evidence="4">The sequence shown here is derived from an EMBL/GenBank/DDBJ whole genome shotgun (WGS) entry which is preliminary data.</text>
</comment>
<keyword evidence="3" id="KW-0732">Signal</keyword>
<evidence type="ECO:0000313" key="4">
    <source>
        <dbReference type="EMBL" id="GMI43398.1"/>
    </source>
</evidence>
<evidence type="ECO:0000256" key="3">
    <source>
        <dbReference type="SAM" id="SignalP"/>
    </source>
</evidence>
<feature type="region of interest" description="Disordered" evidence="2">
    <location>
        <begin position="343"/>
        <end position="416"/>
    </location>
</feature>